<dbReference type="NCBIfam" id="TIGR00724">
    <property type="entry name" value="urea_amlyse_rel"/>
    <property type="match status" value="1"/>
</dbReference>
<keyword evidence="3" id="KW-0067">ATP-binding</keyword>
<dbReference type="InterPro" id="IPR052708">
    <property type="entry name" value="PxpC"/>
</dbReference>
<name>A0A554A382_9BACI</name>
<dbReference type="GO" id="GO:0005524">
    <property type="term" value="F:ATP binding"/>
    <property type="evidence" value="ECO:0007669"/>
    <property type="project" value="UniProtKB-KW"/>
</dbReference>
<keyword evidence="6" id="KW-1185">Reference proteome</keyword>
<organism evidence="5 6">
    <name type="scientific">Alkalicoccobacillus porphyridii</name>
    <dbReference type="NCBI Taxonomy" id="2597270"/>
    <lineage>
        <taxon>Bacteria</taxon>
        <taxon>Bacillati</taxon>
        <taxon>Bacillota</taxon>
        <taxon>Bacilli</taxon>
        <taxon>Bacillales</taxon>
        <taxon>Bacillaceae</taxon>
        <taxon>Alkalicoccobacillus</taxon>
    </lineage>
</organism>
<keyword evidence="1" id="KW-0547">Nucleotide-binding</keyword>
<dbReference type="InterPro" id="IPR029000">
    <property type="entry name" value="Cyclophilin-like_dom_sf"/>
</dbReference>
<keyword evidence="2" id="KW-0378">Hydrolase</keyword>
<gene>
    <name evidence="5" type="ORF">FN960_00940</name>
</gene>
<evidence type="ECO:0000256" key="1">
    <source>
        <dbReference type="ARBA" id="ARBA00022741"/>
    </source>
</evidence>
<dbReference type="RefSeq" id="WP_143846499.1">
    <property type="nucleotide sequence ID" value="NZ_VLXZ01000001.1"/>
</dbReference>
<dbReference type="PANTHER" id="PTHR43309:SF5">
    <property type="entry name" value="5-OXOPROLINASE SUBUNIT C"/>
    <property type="match status" value="1"/>
</dbReference>
<accession>A0A554A382</accession>
<dbReference type="Gene3D" id="2.40.100.10">
    <property type="entry name" value="Cyclophilin-like"/>
    <property type="match status" value="1"/>
</dbReference>
<dbReference type="AlphaFoldDB" id="A0A554A382"/>
<dbReference type="Pfam" id="PF02626">
    <property type="entry name" value="CT_A_B"/>
    <property type="match status" value="1"/>
</dbReference>
<evidence type="ECO:0000256" key="3">
    <source>
        <dbReference type="ARBA" id="ARBA00022840"/>
    </source>
</evidence>
<proteinExistence type="predicted"/>
<dbReference type="EMBL" id="VLXZ01000001">
    <property type="protein sequence ID" value="TSB48154.1"/>
    <property type="molecule type" value="Genomic_DNA"/>
</dbReference>
<protein>
    <submittedName>
        <fullName evidence="5">Biotin-dependent carboxyltransferase family protein</fullName>
    </submittedName>
</protein>
<feature type="domain" description="Carboxyltransferase" evidence="4">
    <location>
        <begin position="24"/>
        <end position="318"/>
    </location>
</feature>
<evidence type="ECO:0000313" key="6">
    <source>
        <dbReference type="Proteomes" id="UP000318521"/>
    </source>
</evidence>
<dbReference type="GO" id="GO:0016740">
    <property type="term" value="F:transferase activity"/>
    <property type="evidence" value="ECO:0007669"/>
    <property type="project" value="UniProtKB-KW"/>
</dbReference>
<dbReference type="OrthoDB" id="9782422at2"/>
<dbReference type="InterPro" id="IPR003778">
    <property type="entry name" value="CT_A_B"/>
</dbReference>
<dbReference type="PANTHER" id="PTHR43309">
    <property type="entry name" value="5-OXOPROLINASE SUBUNIT C"/>
    <property type="match status" value="1"/>
</dbReference>
<dbReference type="GO" id="GO:0016787">
    <property type="term" value="F:hydrolase activity"/>
    <property type="evidence" value="ECO:0007669"/>
    <property type="project" value="UniProtKB-KW"/>
</dbReference>
<evidence type="ECO:0000313" key="5">
    <source>
        <dbReference type="EMBL" id="TSB48154.1"/>
    </source>
</evidence>
<evidence type="ECO:0000259" key="4">
    <source>
        <dbReference type="SMART" id="SM00797"/>
    </source>
</evidence>
<dbReference type="Proteomes" id="UP000318521">
    <property type="component" value="Unassembled WGS sequence"/>
</dbReference>
<reference evidence="5 6" key="1">
    <citation type="submission" date="2019-07" db="EMBL/GenBank/DDBJ databases">
        <authorList>
            <person name="Park Y.J."/>
            <person name="Jeong S.E."/>
            <person name="Jung H.S."/>
        </authorList>
    </citation>
    <scope>NUCLEOTIDE SEQUENCE [LARGE SCALE GENOMIC DNA]</scope>
    <source>
        <strain evidence="6">P16(2019)</strain>
    </source>
</reference>
<sequence>MNIQVSKPGLQTTIQDLGRVGFMSQGVSVTGVMDARSTRIANMLVGNEESEAVLEMTMNGPSLTFEDDRLIAVTGGGMLPVMNGRRLQLNTPFYVAGGTQLHFEPLKTGCRAYLAIAGGFNVPRVMESKSTYLRAGFGGFEGRALQKGDRIPLHPMSKLVKQFIETLSSESHRLSPPWRVSDTLVEQKRPTVIRVLKGTHFSRFTSQSQDVFFEEEFQISSQSDRMGYRLETDVTMELAEPFELLSEAVTLGTIQLPPGGKPIILLADRQSTGGYPRIGQVMIVDIPKLAQLRPGETIMFKEVSLQEAEQIYIQNERNLAEIKAAIALKGMKVESTDGRESIYEAN</sequence>
<dbReference type="SUPFAM" id="SSF50891">
    <property type="entry name" value="Cyclophilin-like"/>
    <property type="match status" value="1"/>
</dbReference>
<evidence type="ECO:0000256" key="2">
    <source>
        <dbReference type="ARBA" id="ARBA00022801"/>
    </source>
</evidence>
<dbReference type="SMART" id="SM00797">
    <property type="entry name" value="AHS2"/>
    <property type="match status" value="1"/>
</dbReference>
<comment type="caution">
    <text evidence="5">The sequence shown here is derived from an EMBL/GenBank/DDBJ whole genome shotgun (WGS) entry which is preliminary data.</text>
</comment>
<keyword evidence="5" id="KW-0808">Transferase</keyword>